<evidence type="ECO:0008006" key="9">
    <source>
        <dbReference type="Google" id="ProtNLM"/>
    </source>
</evidence>
<keyword evidence="8" id="KW-1185">Reference proteome</keyword>
<feature type="transmembrane region" description="Helical" evidence="6">
    <location>
        <begin position="292"/>
        <end position="312"/>
    </location>
</feature>
<accession>A0ABD0KLM8</accession>
<dbReference type="PANTHER" id="PTHR24248">
    <property type="entry name" value="ADRENERGIC RECEPTOR-RELATED G-PROTEIN COUPLED RECEPTOR"/>
    <property type="match status" value="1"/>
</dbReference>
<reference evidence="7 8" key="1">
    <citation type="journal article" date="2023" name="Sci. Data">
        <title>Genome assembly of the Korean intertidal mud-creeper Batillaria attramentaria.</title>
        <authorList>
            <person name="Patra A.K."/>
            <person name="Ho P.T."/>
            <person name="Jun S."/>
            <person name="Lee S.J."/>
            <person name="Kim Y."/>
            <person name="Won Y.J."/>
        </authorList>
    </citation>
    <scope>NUCLEOTIDE SEQUENCE [LARGE SCALE GENOMIC DNA]</scope>
    <source>
        <strain evidence="7">Wonlab-2016</strain>
    </source>
</reference>
<evidence type="ECO:0000256" key="2">
    <source>
        <dbReference type="ARBA" id="ARBA00023040"/>
    </source>
</evidence>
<gene>
    <name evidence="7" type="ORF">BaRGS_00020867</name>
</gene>
<keyword evidence="2" id="KW-0297">G-protein coupled receptor</keyword>
<evidence type="ECO:0000313" key="8">
    <source>
        <dbReference type="Proteomes" id="UP001519460"/>
    </source>
</evidence>
<keyword evidence="3" id="KW-0675">Receptor</keyword>
<dbReference type="Gene3D" id="1.20.1070.10">
    <property type="entry name" value="Rhodopsin 7-helix transmembrane proteins"/>
    <property type="match status" value="1"/>
</dbReference>
<keyword evidence="6" id="KW-0812">Transmembrane</keyword>
<dbReference type="AlphaFoldDB" id="A0ABD0KLM8"/>
<evidence type="ECO:0000256" key="4">
    <source>
        <dbReference type="ARBA" id="ARBA00023224"/>
    </source>
</evidence>
<organism evidence="7 8">
    <name type="scientific">Batillaria attramentaria</name>
    <dbReference type="NCBI Taxonomy" id="370345"/>
    <lineage>
        <taxon>Eukaryota</taxon>
        <taxon>Metazoa</taxon>
        <taxon>Spiralia</taxon>
        <taxon>Lophotrochozoa</taxon>
        <taxon>Mollusca</taxon>
        <taxon>Gastropoda</taxon>
        <taxon>Caenogastropoda</taxon>
        <taxon>Sorbeoconcha</taxon>
        <taxon>Cerithioidea</taxon>
        <taxon>Batillariidae</taxon>
        <taxon>Batillaria</taxon>
    </lineage>
</organism>
<protein>
    <recommendedName>
        <fullName evidence="9">G-protein coupled receptors family 1 profile domain-containing protein</fullName>
    </recommendedName>
</protein>
<dbReference type="Proteomes" id="UP001519460">
    <property type="component" value="Unassembled WGS sequence"/>
</dbReference>
<proteinExistence type="predicted"/>
<comment type="subcellular location">
    <subcellularLocation>
        <location evidence="1">Membrane</location>
        <topology evidence="1">Multi-pass membrane protein</topology>
    </subcellularLocation>
</comment>
<evidence type="ECO:0000256" key="1">
    <source>
        <dbReference type="ARBA" id="ARBA00004141"/>
    </source>
</evidence>
<keyword evidence="6" id="KW-1133">Transmembrane helix</keyword>
<feature type="transmembrane region" description="Helical" evidence="6">
    <location>
        <begin position="259"/>
        <end position="280"/>
    </location>
</feature>
<dbReference type="GO" id="GO:0004930">
    <property type="term" value="F:G protein-coupled receptor activity"/>
    <property type="evidence" value="ECO:0007669"/>
    <property type="project" value="UniProtKB-KW"/>
</dbReference>
<dbReference type="EMBL" id="JACVVK020000157">
    <property type="protein sequence ID" value="KAK7487966.1"/>
    <property type="molecule type" value="Genomic_DNA"/>
</dbReference>
<feature type="region of interest" description="Disordered" evidence="5">
    <location>
        <begin position="119"/>
        <end position="223"/>
    </location>
</feature>
<dbReference type="SUPFAM" id="SSF81321">
    <property type="entry name" value="Family A G protein-coupled receptor-like"/>
    <property type="match status" value="1"/>
</dbReference>
<evidence type="ECO:0000313" key="7">
    <source>
        <dbReference type="EMBL" id="KAK7487966.1"/>
    </source>
</evidence>
<name>A0ABD0KLM8_9CAEN</name>
<keyword evidence="4" id="KW-0807">Transducer</keyword>
<feature type="region of interest" description="Disordered" evidence="5">
    <location>
        <begin position="1"/>
        <end position="20"/>
    </location>
</feature>
<dbReference type="GO" id="GO:0016020">
    <property type="term" value="C:membrane"/>
    <property type="evidence" value="ECO:0007669"/>
    <property type="project" value="UniProtKB-SubCell"/>
</dbReference>
<evidence type="ECO:0000256" key="5">
    <source>
        <dbReference type="SAM" id="MobiDB-lite"/>
    </source>
</evidence>
<evidence type="ECO:0000256" key="3">
    <source>
        <dbReference type="ARBA" id="ARBA00023170"/>
    </source>
</evidence>
<comment type="caution">
    <text evidence="7">The sequence shown here is derived from an EMBL/GenBank/DDBJ whole genome shotgun (WGS) entry which is preliminary data.</text>
</comment>
<evidence type="ECO:0000256" key="6">
    <source>
        <dbReference type="SAM" id="Phobius"/>
    </source>
</evidence>
<feature type="compositionally biased region" description="Polar residues" evidence="5">
    <location>
        <begin position="74"/>
        <end position="85"/>
    </location>
</feature>
<sequence>MLSQNQQIFHKQGIARSGCAEDRRETGAVIEAMQISLHPLTGLDDQLKNKNDSGICPAQSAPEPSVGGDRGPSPRQNAWNDQDDQGQSITRHEEVMHVQRHDSRQHEANMVLSFAQCQNDSGVDESSGEPGQKTDGISTADTARSRLKLSGSQGNLDPSRRKPESSGQLQETELRSRKHSKTLHVPSEGSEAKAGPSNTPTHTRPEAVGSDHSQTSTGYGKTGRRTVRFEVAAQSPPAPSQYTRTPRPKLRRLTRSDVIFLKSVGIVFACYLVSWLPILIVEPLRYNVHVSADAYGFCLWLLSVSSSINRIVYGLTLSRFRRGYNRAFSRCKCCLCYCHQTP</sequence>
<feature type="region of interest" description="Disordered" evidence="5">
    <location>
        <begin position="43"/>
        <end position="85"/>
    </location>
</feature>
<keyword evidence="6" id="KW-0472">Membrane</keyword>